<dbReference type="SUPFAM" id="SSF50249">
    <property type="entry name" value="Nucleic acid-binding proteins"/>
    <property type="match status" value="1"/>
</dbReference>
<evidence type="ECO:0000256" key="3">
    <source>
        <dbReference type="PIRNR" id="PIRNR002070"/>
    </source>
</evidence>
<accession>A0AAE3AKX1</accession>
<dbReference type="HAMAP" id="MF_00984">
    <property type="entry name" value="SSB"/>
    <property type="match status" value="1"/>
</dbReference>
<proteinExistence type="inferred from homology"/>
<gene>
    <name evidence="5" type="ORF">LKD31_02415</name>
</gene>
<dbReference type="GO" id="GO:0006281">
    <property type="term" value="P:DNA repair"/>
    <property type="evidence" value="ECO:0007669"/>
    <property type="project" value="UniProtKB-UniRule"/>
</dbReference>
<reference evidence="5" key="1">
    <citation type="submission" date="2021-10" db="EMBL/GenBank/DDBJ databases">
        <title>Anaerobic single-cell dispensing facilitates the cultivation of human gut bacteria.</title>
        <authorList>
            <person name="Afrizal A."/>
        </authorList>
    </citation>
    <scope>NUCLEOTIDE SEQUENCE</scope>
    <source>
        <strain evidence="5">CLA-AA-H250</strain>
    </source>
</reference>
<dbReference type="EMBL" id="JAJEQC010000001">
    <property type="protein sequence ID" value="MCC2135868.1"/>
    <property type="molecule type" value="Genomic_DNA"/>
</dbReference>
<dbReference type="InterPro" id="IPR011344">
    <property type="entry name" value="ssDNA-bd"/>
</dbReference>
<dbReference type="GO" id="GO:0006310">
    <property type="term" value="P:DNA recombination"/>
    <property type="evidence" value="ECO:0007669"/>
    <property type="project" value="UniProtKB-UniRule"/>
</dbReference>
<keyword evidence="2" id="KW-0227">DNA damage</keyword>
<dbReference type="RefSeq" id="WP_176820519.1">
    <property type="nucleotide sequence ID" value="NZ_JAJEQC010000001.1"/>
</dbReference>
<evidence type="ECO:0000256" key="1">
    <source>
        <dbReference type="ARBA" id="ARBA00023125"/>
    </source>
</evidence>
<feature type="region of interest" description="Disordered" evidence="4">
    <location>
        <begin position="104"/>
        <end position="167"/>
    </location>
</feature>
<dbReference type="Pfam" id="PF00436">
    <property type="entry name" value="SSB"/>
    <property type="match status" value="1"/>
</dbReference>
<feature type="compositionally biased region" description="Acidic residues" evidence="4">
    <location>
        <begin position="155"/>
        <end position="167"/>
    </location>
</feature>
<comment type="caution">
    <text evidence="5">The sequence shown here is derived from an EMBL/GenBank/DDBJ whole genome shotgun (WGS) entry which is preliminary data.</text>
</comment>
<dbReference type="PROSITE" id="PS50935">
    <property type="entry name" value="SSB"/>
    <property type="match status" value="1"/>
</dbReference>
<dbReference type="Gene3D" id="2.40.50.140">
    <property type="entry name" value="Nucleic acid-binding proteins"/>
    <property type="match status" value="1"/>
</dbReference>
<comment type="function">
    <text evidence="2">Plays an important role in DNA replication, recombination and repair. Binds to ssDNA and to an array of partner proteins to recruit them to their sites of action during DNA metabolism.</text>
</comment>
<keyword evidence="1 2" id="KW-0238">DNA-binding</keyword>
<dbReference type="GO" id="GO:0003697">
    <property type="term" value="F:single-stranded DNA binding"/>
    <property type="evidence" value="ECO:0007669"/>
    <property type="project" value="UniProtKB-UniRule"/>
</dbReference>
<evidence type="ECO:0000313" key="5">
    <source>
        <dbReference type="EMBL" id="MCC2135868.1"/>
    </source>
</evidence>
<keyword evidence="2" id="KW-0234">DNA repair</keyword>
<evidence type="ECO:0000256" key="2">
    <source>
        <dbReference type="HAMAP-Rule" id="MF_00984"/>
    </source>
</evidence>
<dbReference type="PIRSF" id="PIRSF002070">
    <property type="entry name" value="SSB"/>
    <property type="match status" value="1"/>
</dbReference>
<dbReference type="NCBIfam" id="TIGR00621">
    <property type="entry name" value="ssb"/>
    <property type="match status" value="1"/>
</dbReference>
<dbReference type="GO" id="GO:0006260">
    <property type="term" value="P:DNA replication"/>
    <property type="evidence" value="ECO:0007669"/>
    <property type="project" value="UniProtKB-UniRule"/>
</dbReference>
<dbReference type="CDD" id="cd04496">
    <property type="entry name" value="SSB_OBF"/>
    <property type="match status" value="1"/>
</dbReference>
<keyword evidence="2" id="KW-0233">DNA recombination</keyword>
<dbReference type="AlphaFoldDB" id="A0AAE3AKX1"/>
<dbReference type="Proteomes" id="UP001199424">
    <property type="component" value="Unassembled WGS sequence"/>
</dbReference>
<dbReference type="InterPro" id="IPR000424">
    <property type="entry name" value="Primosome_PriB/ssb"/>
</dbReference>
<dbReference type="InterPro" id="IPR012340">
    <property type="entry name" value="NA-bd_OB-fold"/>
</dbReference>
<organism evidence="5 6">
    <name type="scientific">Hominenteromicrobium mulieris</name>
    <dbReference type="NCBI Taxonomy" id="2885357"/>
    <lineage>
        <taxon>Bacteria</taxon>
        <taxon>Bacillati</taxon>
        <taxon>Bacillota</taxon>
        <taxon>Clostridia</taxon>
        <taxon>Eubacteriales</taxon>
        <taxon>Oscillospiraceae</taxon>
        <taxon>Hominenteromicrobium</taxon>
    </lineage>
</organism>
<dbReference type="PANTHER" id="PTHR10302:SF27">
    <property type="entry name" value="SINGLE-STRANDED DNA-BINDING PROTEIN"/>
    <property type="match status" value="1"/>
</dbReference>
<sequence>MLNVAVVMGRLVADPELRHTPSDVAVTSFTLAVDRSYVKSGTERQADFIDVVAWRSTADFVCKYFRKGQMMAVHGSIQTRTYTDKDGNKRKATEIVANDVNFADSKRSDSGANYGAPSAPSYGNNYGSNSAAGNEMQRPAYSEPAPTYSSGNSGDFEEIIGDDDLPF</sequence>
<keyword evidence="6" id="KW-1185">Reference proteome</keyword>
<dbReference type="PANTHER" id="PTHR10302">
    <property type="entry name" value="SINGLE-STRANDED DNA-BINDING PROTEIN"/>
    <property type="match status" value="1"/>
</dbReference>
<name>A0AAE3AKX1_9FIRM</name>
<dbReference type="GO" id="GO:0009295">
    <property type="term" value="C:nucleoid"/>
    <property type="evidence" value="ECO:0007669"/>
    <property type="project" value="TreeGrafter"/>
</dbReference>
<keyword evidence="2" id="KW-0235">DNA replication</keyword>
<protein>
    <recommendedName>
        <fullName evidence="2 3">Single-stranded DNA-binding protein</fullName>
        <shortName evidence="2">SSB</shortName>
    </recommendedName>
</protein>
<comment type="subunit">
    <text evidence="2">Homotetramer.</text>
</comment>
<feature type="short sequence motif" description="Important for interaction with partner proteins" evidence="2">
    <location>
        <begin position="162"/>
        <end position="167"/>
    </location>
</feature>
<feature type="compositionally biased region" description="Low complexity" evidence="4">
    <location>
        <begin position="118"/>
        <end position="134"/>
    </location>
</feature>
<comment type="caution">
    <text evidence="2">Lacks conserved residue(s) required for the propagation of feature annotation.</text>
</comment>
<evidence type="ECO:0000313" key="6">
    <source>
        <dbReference type="Proteomes" id="UP001199424"/>
    </source>
</evidence>
<evidence type="ECO:0000256" key="4">
    <source>
        <dbReference type="SAM" id="MobiDB-lite"/>
    </source>
</evidence>